<dbReference type="PANTHER" id="PTHR24198">
    <property type="entry name" value="ANKYRIN REPEAT AND PROTEIN KINASE DOMAIN-CONTAINING PROTEIN"/>
    <property type="match status" value="1"/>
</dbReference>
<gene>
    <name evidence="3" type="ORF">LHA_3012</name>
</gene>
<dbReference type="AlphaFoldDB" id="A0A0A8UTE1"/>
<organism evidence="3 4">
    <name type="scientific">Legionella hackeliae</name>
    <dbReference type="NCBI Taxonomy" id="449"/>
    <lineage>
        <taxon>Bacteria</taxon>
        <taxon>Pseudomonadati</taxon>
        <taxon>Pseudomonadota</taxon>
        <taxon>Gammaproteobacteria</taxon>
        <taxon>Legionellales</taxon>
        <taxon>Legionellaceae</taxon>
        <taxon>Legionella</taxon>
    </lineage>
</organism>
<evidence type="ECO:0008006" key="5">
    <source>
        <dbReference type="Google" id="ProtNLM"/>
    </source>
</evidence>
<keyword evidence="2" id="KW-0040">ANK repeat</keyword>
<reference evidence="4" key="1">
    <citation type="submission" date="2014-09" db="EMBL/GenBank/DDBJ databases">
        <authorList>
            <person name="Gomez-Valero L."/>
        </authorList>
    </citation>
    <scope>NUCLEOTIDE SEQUENCE [LARGE SCALE GENOMIC DNA]</scope>
    <source>
        <strain evidence="4">ATCC35250</strain>
    </source>
</reference>
<dbReference type="InterPro" id="IPR036770">
    <property type="entry name" value="Ankyrin_rpt-contain_sf"/>
</dbReference>
<dbReference type="Gene3D" id="1.25.40.20">
    <property type="entry name" value="Ankyrin repeat-containing domain"/>
    <property type="match status" value="1"/>
</dbReference>
<evidence type="ECO:0000313" key="3">
    <source>
        <dbReference type="EMBL" id="CEK12003.1"/>
    </source>
</evidence>
<dbReference type="Proteomes" id="UP000032803">
    <property type="component" value="Chromosome I"/>
</dbReference>
<keyword evidence="4" id="KW-1185">Reference proteome</keyword>
<dbReference type="OrthoDB" id="5653878at2"/>
<keyword evidence="1" id="KW-0677">Repeat</keyword>
<name>A0A0A8UTE1_LEGHA</name>
<evidence type="ECO:0000313" key="4">
    <source>
        <dbReference type="Proteomes" id="UP000032803"/>
    </source>
</evidence>
<dbReference type="STRING" id="449.LHA_3012"/>
<dbReference type="KEGG" id="lha:LHA_3012"/>
<dbReference type="SUPFAM" id="SSF48403">
    <property type="entry name" value="Ankyrin repeat"/>
    <property type="match status" value="1"/>
</dbReference>
<evidence type="ECO:0000256" key="1">
    <source>
        <dbReference type="ARBA" id="ARBA00022737"/>
    </source>
</evidence>
<dbReference type="Pfam" id="PF00023">
    <property type="entry name" value="Ank"/>
    <property type="match status" value="1"/>
</dbReference>
<dbReference type="HOGENOM" id="CLU_441310_0_0_6"/>
<dbReference type="SMART" id="SM00248">
    <property type="entry name" value="ANK"/>
    <property type="match status" value="3"/>
</dbReference>
<dbReference type="InterPro" id="IPR002110">
    <property type="entry name" value="Ankyrin_rpt"/>
</dbReference>
<accession>A0A0A8UTE1</accession>
<sequence length="619" mass="69745">MNINYRNDSSPTPIALAAQYGHLDIVDYLFHKQGIDVVYSDTDPGLLYYICQCRDLERRHDLLNWLLIHERYKALDVSREHIDAALGLSCPELSTEVSEGLSPFHYACIAGNEKVMEKATTSAMNRIIESGSLKGATPFYLLCLYSKWDIIESLIKKGISPDSLNNRVLANSGLKDITLAYMLAAYEQFDLLVQLAEESKEEIDLDAAPSAKGWASEGQTLALLLLIKNRRDILIQLSEKYKKVPALSKGITANTPDKGLNVAWKLAFDMDYELFATFISNTTEYIDLNCNVAGGPYRGMTLGWLIAREDTKDLFQRLANSQQDPLDLNAMPQAEEHRYRGVSLASLLLDLELLDKFAEESKQPILLNAATFHDDTLFERLVCLKKFNTLRIIVNNYLQQPNCEDLFSEIYKAHSPEKTAIIRLCLAEDLLKGTRSLLAEKKKLGEAFTEFNVLFQKHLFSFLEHIKAVPASSPQYKDAQLLKGHLLLELVQAKKLDDSINLDWYQKELESYEFFHPVHGTDIILTVALEAFTKAGESNLIMQLFAEEKARNERLQKELTALKSANAPTTSGNRFALFGGNMEIVSTASSSSSRKRSLGEIEVEDVKNNSKKFKSNTNQ</sequence>
<proteinExistence type="predicted"/>
<protein>
    <recommendedName>
        <fullName evidence="5">Ankyrin repeats (3 copies)</fullName>
    </recommendedName>
</protein>
<evidence type="ECO:0000256" key="2">
    <source>
        <dbReference type="ARBA" id="ARBA00023043"/>
    </source>
</evidence>
<dbReference type="PANTHER" id="PTHR24198:SF165">
    <property type="entry name" value="ANKYRIN REPEAT-CONTAINING PROTEIN-RELATED"/>
    <property type="match status" value="1"/>
</dbReference>
<dbReference type="EMBL" id="LN681225">
    <property type="protein sequence ID" value="CEK12003.1"/>
    <property type="molecule type" value="Genomic_DNA"/>
</dbReference>